<evidence type="ECO:0000256" key="1">
    <source>
        <dbReference type="ARBA" id="ARBA00022737"/>
    </source>
</evidence>
<dbReference type="InterPro" id="IPR006626">
    <property type="entry name" value="PbH1"/>
</dbReference>
<dbReference type="VEuPathDB" id="TriTrypDB:ECC02_001776"/>
<dbReference type="SMART" id="SM00710">
    <property type="entry name" value="PbH1"/>
    <property type="match status" value="5"/>
</dbReference>
<keyword evidence="2" id="KW-0472">Membrane</keyword>
<evidence type="ECO:0000313" key="4">
    <source>
        <dbReference type="EMBL" id="KAF5225230.1"/>
    </source>
</evidence>
<dbReference type="VEuPathDB" id="TriTrypDB:BCY84_15273"/>
<protein>
    <recommendedName>
        <fullName evidence="3">Right handed beta helix domain-containing protein</fullName>
    </recommendedName>
</protein>
<evidence type="ECO:0000256" key="2">
    <source>
        <dbReference type="SAM" id="Phobius"/>
    </source>
</evidence>
<dbReference type="SUPFAM" id="SSF51126">
    <property type="entry name" value="Pectin lyase-like"/>
    <property type="match status" value="1"/>
</dbReference>
<evidence type="ECO:0000313" key="5">
    <source>
        <dbReference type="Proteomes" id="UP000583944"/>
    </source>
</evidence>
<keyword evidence="2" id="KW-0812">Transmembrane</keyword>
<accession>A0A7J6YG25</accession>
<feature type="transmembrane region" description="Helical" evidence="2">
    <location>
        <begin position="65"/>
        <end position="87"/>
    </location>
</feature>
<organism evidence="4 5">
    <name type="scientific">Trypanosoma cruzi</name>
    <dbReference type="NCBI Taxonomy" id="5693"/>
    <lineage>
        <taxon>Eukaryota</taxon>
        <taxon>Discoba</taxon>
        <taxon>Euglenozoa</taxon>
        <taxon>Kinetoplastea</taxon>
        <taxon>Metakinetoplastina</taxon>
        <taxon>Trypanosomatida</taxon>
        <taxon>Trypanosomatidae</taxon>
        <taxon>Trypanosoma</taxon>
        <taxon>Schizotrypanum</taxon>
    </lineage>
</organism>
<keyword evidence="1" id="KW-0677">Repeat</keyword>
<keyword evidence="2" id="KW-1133">Transmembrane helix</keyword>
<evidence type="ECO:0000259" key="3">
    <source>
        <dbReference type="Pfam" id="PF13229"/>
    </source>
</evidence>
<dbReference type="GO" id="GO:0006511">
    <property type="term" value="P:ubiquitin-dependent protein catabolic process"/>
    <property type="evidence" value="ECO:0007669"/>
    <property type="project" value="TreeGrafter"/>
</dbReference>
<dbReference type="InterPro" id="IPR012334">
    <property type="entry name" value="Pectin_lyas_fold"/>
</dbReference>
<dbReference type="Proteomes" id="UP000583944">
    <property type="component" value="Unassembled WGS sequence"/>
</dbReference>
<dbReference type="InterPro" id="IPR051550">
    <property type="entry name" value="SCF-Subunits/Alg-Epimerases"/>
</dbReference>
<name>A0A7J6YG25_TRYCR</name>
<reference evidence="4 5" key="1">
    <citation type="journal article" date="2019" name="Genome Biol. Evol.">
        <title>Nanopore Sequencing Significantly Improves Genome Assembly of the Protozoan Parasite Trypanosoma cruzi.</title>
        <authorList>
            <person name="Diaz-Viraque F."/>
            <person name="Pita S."/>
            <person name="Greif G."/>
            <person name="de Souza R.C.M."/>
            <person name="Iraola G."/>
            <person name="Robello C."/>
        </authorList>
    </citation>
    <scope>NUCLEOTIDE SEQUENCE [LARGE SCALE GENOMIC DNA]</scope>
    <source>
        <strain evidence="4 5">Berenice</strain>
    </source>
</reference>
<gene>
    <name evidence="4" type="ORF">ECC02_001776</name>
</gene>
<dbReference type="Pfam" id="PF13229">
    <property type="entry name" value="Beta_helix"/>
    <property type="match status" value="1"/>
</dbReference>
<dbReference type="InterPro" id="IPR039448">
    <property type="entry name" value="Beta_helix"/>
</dbReference>
<sequence>MSHGAGFVYSPRGFREGTNVLFCSHSSLVYGSARNRGRSPFSYFVLTEFPLQICTSPFFLPLRRILLLLLLLLLLKVCAISFLFLFFKPACNFVLFIFFLVGLGVKNFFTESMEAVTHIVNPGGEGAFSSVADALNAAVSGETIALKPGLYEELLKVATEVTITAVPDDSLAESEAVITNGVVIVANVTMRGLQISGKIDVRKGHAVIEDCDIHHGSDGVRVGEGAKLTIRRSRIHHCESGGDGIFFTPGSFGEVVDCDIYECRVNGIHAHNACVTAGNNRIRDVLFGIYFRGQSTGAMEKNSIEHVRKFGIYVAEGSDPVVQGNQVRECGMHCAFVSQGGKGIWTENNFEGSMHVLTGCAAKLGSNQISGKIDVDAAPVVA</sequence>
<comment type="caution">
    <text evidence="4">The sequence shown here is derived from an EMBL/GenBank/DDBJ whole genome shotgun (WGS) entry which is preliminary data.</text>
</comment>
<dbReference type="Gene3D" id="2.160.20.10">
    <property type="entry name" value="Single-stranded right-handed beta-helix, Pectin lyase-like"/>
    <property type="match status" value="1"/>
</dbReference>
<dbReference type="AlphaFoldDB" id="A0A7J6YG25"/>
<dbReference type="PANTHER" id="PTHR22990:SF15">
    <property type="entry name" value="F-BOX ONLY PROTEIN 10"/>
    <property type="match status" value="1"/>
</dbReference>
<feature type="domain" description="Right handed beta helix" evidence="3">
    <location>
        <begin position="241"/>
        <end position="368"/>
    </location>
</feature>
<dbReference type="InterPro" id="IPR011050">
    <property type="entry name" value="Pectin_lyase_fold/virulence"/>
</dbReference>
<proteinExistence type="predicted"/>
<dbReference type="PANTHER" id="PTHR22990">
    <property type="entry name" value="F-BOX ONLY PROTEIN"/>
    <property type="match status" value="1"/>
</dbReference>
<feature type="transmembrane region" description="Helical" evidence="2">
    <location>
        <begin position="93"/>
        <end position="109"/>
    </location>
</feature>
<dbReference type="EMBL" id="JABDHM010000008">
    <property type="protein sequence ID" value="KAF5225230.1"/>
    <property type="molecule type" value="Genomic_DNA"/>
</dbReference>